<organism evidence="1">
    <name type="scientific">bioreactor metagenome</name>
    <dbReference type="NCBI Taxonomy" id="1076179"/>
    <lineage>
        <taxon>unclassified sequences</taxon>
        <taxon>metagenomes</taxon>
        <taxon>ecological metagenomes</taxon>
    </lineage>
</organism>
<proteinExistence type="predicted"/>
<sequence length="165" mass="17772">MHTECRLQRSVFIKLIKHLFGLGTALQLNDNAHAAAVRLIAQVRNGFDLAFAGQLCNTLNECGLVHLIRNLGDDDLVAVTLHLFDVGHTAHHQLSAASRVGLADVVFTNDHTAGGKIGTLDKLHQLFDRDRFNIVVAVDEIINCAGNLAQIVRGNAGGHTHCDAG</sequence>
<comment type="caution">
    <text evidence="1">The sequence shown here is derived from an EMBL/GenBank/DDBJ whole genome shotgun (WGS) entry which is preliminary data.</text>
</comment>
<accession>A0A644XU19</accession>
<evidence type="ECO:0000313" key="1">
    <source>
        <dbReference type="EMBL" id="MPM19417.1"/>
    </source>
</evidence>
<reference evidence="1" key="1">
    <citation type="submission" date="2019-08" db="EMBL/GenBank/DDBJ databases">
        <authorList>
            <person name="Kucharzyk K."/>
            <person name="Murdoch R.W."/>
            <person name="Higgins S."/>
            <person name="Loffler F."/>
        </authorList>
    </citation>
    <scope>NUCLEOTIDE SEQUENCE</scope>
</reference>
<protein>
    <submittedName>
        <fullName evidence="1">Uncharacterized protein</fullName>
    </submittedName>
</protein>
<dbReference type="AlphaFoldDB" id="A0A644XU19"/>
<dbReference type="EMBL" id="VSSQ01003173">
    <property type="protein sequence ID" value="MPM19417.1"/>
    <property type="molecule type" value="Genomic_DNA"/>
</dbReference>
<gene>
    <name evidence="1" type="ORF">SDC9_65841</name>
</gene>
<name>A0A644XU19_9ZZZZ</name>